<dbReference type="EMBL" id="ML213506">
    <property type="protein sequence ID" value="TFK53874.1"/>
    <property type="molecule type" value="Genomic_DNA"/>
</dbReference>
<sequence>MGLGHARHAQGMMRSTSVHVSGHSPITQASEFPYSTNIEIVETAATPVEGSPVRVAPPFERVRSRTPDPEGERYSLDEQALGVPLSRVSTAPCEDAVLGRGARSRNVARHVASANKLTRMGFVATDGYQTPSGYSTPGAGNKNKFGGLKSFVQSLKGRA</sequence>
<evidence type="ECO:0000256" key="1">
    <source>
        <dbReference type="SAM" id="MobiDB-lite"/>
    </source>
</evidence>
<dbReference type="Proteomes" id="UP000305948">
    <property type="component" value="Unassembled WGS sequence"/>
</dbReference>
<evidence type="ECO:0000313" key="2">
    <source>
        <dbReference type="EMBL" id="TFK53874.1"/>
    </source>
</evidence>
<dbReference type="OrthoDB" id="194358at2759"/>
<gene>
    <name evidence="2" type="ORF">OE88DRAFT_1654226</name>
</gene>
<evidence type="ECO:0000313" key="3">
    <source>
        <dbReference type="Proteomes" id="UP000305948"/>
    </source>
</evidence>
<protein>
    <submittedName>
        <fullName evidence="2">Uncharacterized protein</fullName>
    </submittedName>
</protein>
<keyword evidence="3" id="KW-1185">Reference proteome</keyword>
<reference evidence="2 3" key="1">
    <citation type="journal article" date="2019" name="Nat. Ecol. Evol.">
        <title>Megaphylogeny resolves global patterns of mushroom evolution.</title>
        <authorList>
            <person name="Varga T."/>
            <person name="Krizsan K."/>
            <person name="Foldi C."/>
            <person name="Dima B."/>
            <person name="Sanchez-Garcia M."/>
            <person name="Sanchez-Ramirez S."/>
            <person name="Szollosi G.J."/>
            <person name="Szarkandi J.G."/>
            <person name="Papp V."/>
            <person name="Albert L."/>
            <person name="Andreopoulos W."/>
            <person name="Angelini C."/>
            <person name="Antonin V."/>
            <person name="Barry K.W."/>
            <person name="Bougher N.L."/>
            <person name="Buchanan P."/>
            <person name="Buyck B."/>
            <person name="Bense V."/>
            <person name="Catcheside P."/>
            <person name="Chovatia M."/>
            <person name="Cooper J."/>
            <person name="Damon W."/>
            <person name="Desjardin D."/>
            <person name="Finy P."/>
            <person name="Geml J."/>
            <person name="Haridas S."/>
            <person name="Hughes K."/>
            <person name="Justo A."/>
            <person name="Karasinski D."/>
            <person name="Kautmanova I."/>
            <person name="Kiss B."/>
            <person name="Kocsube S."/>
            <person name="Kotiranta H."/>
            <person name="LaButti K.M."/>
            <person name="Lechner B.E."/>
            <person name="Liimatainen K."/>
            <person name="Lipzen A."/>
            <person name="Lukacs Z."/>
            <person name="Mihaltcheva S."/>
            <person name="Morgado L.N."/>
            <person name="Niskanen T."/>
            <person name="Noordeloos M.E."/>
            <person name="Ohm R.A."/>
            <person name="Ortiz-Santana B."/>
            <person name="Ovrebo C."/>
            <person name="Racz N."/>
            <person name="Riley R."/>
            <person name="Savchenko A."/>
            <person name="Shiryaev A."/>
            <person name="Soop K."/>
            <person name="Spirin V."/>
            <person name="Szebenyi C."/>
            <person name="Tomsovsky M."/>
            <person name="Tulloss R.E."/>
            <person name="Uehling J."/>
            <person name="Grigoriev I.V."/>
            <person name="Vagvolgyi C."/>
            <person name="Papp T."/>
            <person name="Martin F.M."/>
            <person name="Miettinen O."/>
            <person name="Hibbett D.S."/>
            <person name="Nagy L.G."/>
        </authorList>
    </citation>
    <scope>NUCLEOTIDE SEQUENCE [LARGE SCALE GENOMIC DNA]</scope>
    <source>
        <strain evidence="2 3">OMC1185</strain>
    </source>
</reference>
<feature type="region of interest" description="Disordered" evidence="1">
    <location>
        <begin position="49"/>
        <end position="73"/>
    </location>
</feature>
<accession>A0A5C3N829</accession>
<proteinExistence type="predicted"/>
<dbReference type="STRING" id="5364.A0A5C3N829"/>
<name>A0A5C3N829_9AGAM</name>
<dbReference type="AlphaFoldDB" id="A0A5C3N829"/>
<feature type="compositionally biased region" description="Basic and acidic residues" evidence="1">
    <location>
        <begin position="60"/>
        <end position="73"/>
    </location>
</feature>
<organism evidence="2 3">
    <name type="scientific">Heliocybe sulcata</name>
    <dbReference type="NCBI Taxonomy" id="5364"/>
    <lineage>
        <taxon>Eukaryota</taxon>
        <taxon>Fungi</taxon>
        <taxon>Dikarya</taxon>
        <taxon>Basidiomycota</taxon>
        <taxon>Agaricomycotina</taxon>
        <taxon>Agaricomycetes</taxon>
        <taxon>Gloeophyllales</taxon>
        <taxon>Gloeophyllaceae</taxon>
        <taxon>Heliocybe</taxon>
    </lineage>
</organism>